<dbReference type="InterPro" id="IPR009100">
    <property type="entry name" value="AcylCoA_DH/oxidase_NM_dom_sf"/>
</dbReference>
<dbReference type="Proteomes" id="UP000032721">
    <property type="component" value="Chromosome"/>
</dbReference>
<evidence type="ECO:0000256" key="3">
    <source>
        <dbReference type="ARBA" id="ARBA00023002"/>
    </source>
</evidence>
<feature type="binding site" evidence="4">
    <location>
        <begin position="150"/>
        <end position="153"/>
    </location>
    <ligand>
        <name>FAD</name>
        <dbReference type="ChEBI" id="CHEBI:57692"/>
    </ligand>
</feature>
<dbReference type="InterPro" id="IPR004925">
    <property type="entry name" value="HpaB/PvcC/4-BUDH"/>
</dbReference>
<dbReference type="InterPro" id="IPR024719">
    <property type="entry name" value="HpaB/PvcC/4-BUDH_C"/>
</dbReference>
<evidence type="ECO:0000313" key="10">
    <source>
        <dbReference type="Proteomes" id="UP000324170"/>
    </source>
</evidence>
<reference evidence="7 9" key="1">
    <citation type="submission" date="2013-07" db="EMBL/GenBank/DDBJ databases">
        <authorList>
            <person name="Genoscope - CEA"/>
        </authorList>
    </citation>
    <scope>NUCLEOTIDE SEQUENCE [LARGE SCALE GENOMIC DNA]</scope>
    <source>
        <strain evidence="7">FRM16</strain>
        <strain evidence="9">FRM16 / DSM 17909</strain>
    </source>
</reference>
<keyword evidence="7" id="KW-0503">Monooxygenase</keyword>
<feature type="binding site" evidence="4">
    <location>
        <position position="188"/>
    </location>
    <ligand>
        <name>FAD</name>
        <dbReference type="ChEBI" id="CHEBI:57692"/>
    </ligand>
</feature>
<dbReference type="Gene3D" id="1.10.3140.10">
    <property type="entry name" value="4-hydroxybutyryl-coa dehydratase, domain 1"/>
    <property type="match status" value="1"/>
</dbReference>
<proteinExistence type="predicted"/>
<evidence type="ECO:0000259" key="6">
    <source>
        <dbReference type="Pfam" id="PF11794"/>
    </source>
</evidence>
<dbReference type="Gene3D" id="2.40.110.10">
    <property type="entry name" value="Butyryl-CoA Dehydrogenase, subunit A, domain 2"/>
    <property type="match status" value="1"/>
</dbReference>
<dbReference type="PANTHER" id="PTHR36117">
    <property type="entry name" value="4-HYDROXYPHENYLACETATE 3-MONOOXYGENASE-RELATED"/>
    <property type="match status" value="1"/>
</dbReference>
<dbReference type="SUPFAM" id="SSF47203">
    <property type="entry name" value="Acyl-CoA dehydrogenase C-terminal domain-like"/>
    <property type="match status" value="1"/>
</dbReference>
<keyword evidence="2 4" id="KW-0274">FAD</keyword>
<evidence type="ECO:0000313" key="8">
    <source>
        <dbReference type="EMBL" id="TYP15922.1"/>
    </source>
</evidence>
<protein>
    <submittedName>
        <fullName evidence="7 8">4-hydroxyphenylacetate 3-monooxygenase</fullName>
        <ecNumber evidence="7">5.3.3.3</ecNumber>
    </submittedName>
</protein>
<accession>A0A068QMN0</accession>
<evidence type="ECO:0000259" key="5">
    <source>
        <dbReference type="Pfam" id="PF03241"/>
    </source>
</evidence>
<reference evidence="8 10" key="2">
    <citation type="submission" date="2019-07" db="EMBL/GenBank/DDBJ databases">
        <title>Genomic Encyclopedia of Type Strains, Phase I: the one thousand microbial genomes (KMG-I) project.</title>
        <authorList>
            <person name="Kyrpides N."/>
        </authorList>
    </citation>
    <scope>NUCLEOTIDE SEQUENCE [LARGE SCALE GENOMIC DNA]</scope>
    <source>
        <strain evidence="8 10">DSM 17909</strain>
    </source>
</reference>
<dbReference type="HOGENOM" id="CLU_023920_2_1_6"/>
<dbReference type="InterPro" id="IPR024674">
    <property type="entry name" value="HpaB/PvcC/4-BUDH_N"/>
</dbReference>
<evidence type="ECO:0000256" key="1">
    <source>
        <dbReference type="ARBA" id="ARBA00022630"/>
    </source>
</evidence>
<dbReference type="Proteomes" id="UP000324170">
    <property type="component" value="Unassembled WGS sequence"/>
</dbReference>
<dbReference type="KEGG" id="xdo:XDD1_0415"/>
<dbReference type="InterPro" id="IPR046373">
    <property type="entry name" value="Acyl-CoA_Oxase/DH_mid-dom_sf"/>
</dbReference>
<dbReference type="AlphaFoldDB" id="A0A068QMN0"/>
<dbReference type="RefSeq" id="WP_045968233.1">
    <property type="nucleotide sequence ID" value="NZ_CAWMED010000001.1"/>
</dbReference>
<sequence length="477" mass="54189">MIRTGEQYIKDLRDGRTIFINGEKITHHVDHAAFKNAIKTIAGLYDYQKENFEKMTFITKSGNRIGRYWEFPTTALKLIERGQAAYDWAMQGAGWIGRGPDHVSSALVGMMTHIDVFESYSKERADALKNYFAYVSEKDLYLTYALVNPQGDRSKTPGEHAKNIYHTLGLVEKNSQGIIVRGSKMLATGAPLADEVLIGVHNPLKPGIDERYALSFAMPLSTKGIKIISRRSYGLGVNPKDYPLSCQFDENDAILYFDDVLVPWERVFIFEDIEMCRKQFHATGAEMLMDTQSMARYAVKLHFLAGLAQAMSEANGINKYPAVRESLAELACYAMNIEGLFRSLIHNPNRHNGFYLPDQTQLYACQVIAQSIYPKVMDTIRNLVGGGVIMLPSSEEDLLNDEVLNVVEKTQYSSTLSPIEKVRLMKLVWDSVGSEFASRHLQYEMFYSGSHFVTLNRFYDRYDWKFSKELVENITVS</sequence>
<dbReference type="Pfam" id="PF03241">
    <property type="entry name" value="HpaB"/>
    <property type="match status" value="1"/>
</dbReference>
<gene>
    <name evidence="8" type="ORF">LY16_00540</name>
    <name evidence="7" type="ORF">XDD1_0415</name>
</gene>
<dbReference type="SUPFAM" id="SSF56645">
    <property type="entry name" value="Acyl-CoA dehydrogenase NM domain-like"/>
    <property type="match status" value="1"/>
</dbReference>
<name>A0A068QMN0_9GAMM</name>
<dbReference type="OrthoDB" id="7233724at2"/>
<dbReference type="InterPro" id="IPR036250">
    <property type="entry name" value="AcylCo_DH-like_C"/>
</dbReference>
<dbReference type="Pfam" id="PF11794">
    <property type="entry name" value="HpaB_N"/>
    <property type="match status" value="1"/>
</dbReference>
<dbReference type="EMBL" id="FO704550">
    <property type="protein sequence ID" value="CDG16118.1"/>
    <property type="molecule type" value="Genomic_DNA"/>
</dbReference>
<dbReference type="EC" id="5.3.3.3" evidence="7"/>
<keyword evidence="3" id="KW-0560">Oxidoreductase</keyword>
<organism evidence="7 9">
    <name type="scientific">Xenorhabdus doucetiae</name>
    <dbReference type="NCBI Taxonomy" id="351671"/>
    <lineage>
        <taxon>Bacteria</taxon>
        <taxon>Pseudomonadati</taxon>
        <taxon>Pseudomonadota</taxon>
        <taxon>Gammaproteobacteria</taxon>
        <taxon>Enterobacterales</taxon>
        <taxon>Morganellaceae</taxon>
        <taxon>Xenorhabdus</taxon>
    </lineage>
</organism>
<dbReference type="PIRSF" id="PIRSF000331">
    <property type="entry name" value="HpaA_HpaB"/>
    <property type="match status" value="1"/>
</dbReference>
<feature type="domain" description="HpaB/PvcC/4-BUDH N-terminal" evidence="6">
    <location>
        <begin position="4"/>
        <end position="269"/>
    </location>
</feature>
<dbReference type="STRING" id="351671.XDD1_0415"/>
<dbReference type="GO" id="GO:0050393">
    <property type="term" value="F:vinylacetyl-CoA delta-isomerase activity"/>
    <property type="evidence" value="ECO:0007669"/>
    <property type="project" value="UniProtKB-EC"/>
</dbReference>
<feature type="domain" description="HpaB/PvcC/4-BUDH C-terminal" evidence="5">
    <location>
        <begin position="276"/>
        <end position="474"/>
    </location>
</feature>
<dbReference type="Gene3D" id="1.20.140.10">
    <property type="entry name" value="Butyryl-CoA Dehydrogenase, subunit A, domain 3"/>
    <property type="match status" value="1"/>
</dbReference>
<keyword evidence="10" id="KW-1185">Reference proteome</keyword>
<dbReference type="GO" id="GO:0016627">
    <property type="term" value="F:oxidoreductase activity, acting on the CH-CH group of donors"/>
    <property type="evidence" value="ECO:0007669"/>
    <property type="project" value="InterPro"/>
</dbReference>
<evidence type="ECO:0000256" key="4">
    <source>
        <dbReference type="PIRSR" id="PIRSR000331-2"/>
    </source>
</evidence>
<dbReference type="PANTHER" id="PTHR36117:SF3">
    <property type="entry name" value="4-HYDROXYPHENYLACETATE 3-MONOOXYGENASE-RELATED"/>
    <property type="match status" value="1"/>
</dbReference>
<dbReference type="GO" id="GO:0004497">
    <property type="term" value="F:monooxygenase activity"/>
    <property type="evidence" value="ECO:0007669"/>
    <property type="project" value="UniProtKB-KW"/>
</dbReference>
<evidence type="ECO:0000256" key="2">
    <source>
        <dbReference type="ARBA" id="ARBA00022827"/>
    </source>
</evidence>
<evidence type="ECO:0000313" key="9">
    <source>
        <dbReference type="Proteomes" id="UP000032721"/>
    </source>
</evidence>
<keyword evidence="7" id="KW-0413">Isomerase</keyword>
<evidence type="ECO:0000313" key="7">
    <source>
        <dbReference type="EMBL" id="CDG16118.1"/>
    </source>
</evidence>
<dbReference type="EMBL" id="VNHN01000005">
    <property type="protein sequence ID" value="TYP15922.1"/>
    <property type="molecule type" value="Genomic_DNA"/>
</dbReference>
<keyword evidence="1" id="KW-0285">Flavoprotein</keyword>